<accession>A0A2S7VJ60</accession>
<protein>
    <submittedName>
        <fullName evidence="1">Type III effector</fullName>
    </submittedName>
</protein>
<dbReference type="Pfam" id="PF08888">
    <property type="entry name" value="HopJ"/>
    <property type="match status" value="1"/>
</dbReference>
<dbReference type="InterPro" id="IPR014984">
    <property type="entry name" value="HopJ"/>
</dbReference>
<gene>
    <name evidence="1" type="ORF">BTO08_18200</name>
</gene>
<name>A0A2S7VJ60_PHOAN</name>
<dbReference type="EMBL" id="MSCJ01000003">
    <property type="protein sequence ID" value="PQJ62177.1"/>
    <property type="molecule type" value="Genomic_DNA"/>
</dbReference>
<dbReference type="Proteomes" id="UP000238730">
    <property type="component" value="Unassembled WGS sequence"/>
</dbReference>
<dbReference type="OrthoDB" id="9790826at2"/>
<dbReference type="InterPro" id="IPR038604">
    <property type="entry name" value="HopJ_sf"/>
</dbReference>
<organism evidence="1 2">
    <name type="scientific">Photobacterium angustum</name>
    <dbReference type="NCBI Taxonomy" id="661"/>
    <lineage>
        <taxon>Bacteria</taxon>
        <taxon>Pseudomonadati</taxon>
        <taxon>Pseudomonadota</taxon>
        <taxon>Gammaproteobacteria</taxon>
        <taxon>Vibrionales</taxon>
        <taxon>Vibrionaceae</taxon>
        <taxon>Photobacterium</taxon>
    </lineage>
</organism>
<reference evidence="1 2" key="1">
    <citation type="submission" date="2016-12" db="EMBL/GenBank/DDBJ databases">
        <title>Diversity of luminous bacteria.</title>
        <authorList>
            <person name="Yoshizawa S."/>
            <person name="Kogure K."/>
        </authorList>
    </citation>
    <scope>NUCLEOTIDE SEQUENCE [LARGE SCALE GENOMIC DNA]</scope>
    <source>
        <strain evidence="1 2">LC1-200</strain>
    </source>
</reference>
<sequence>MDALLQTIKQNPTTVEFSHVMAVITEHYDYQTTTFYNGLKDDTLKNDAGTNEGSCKIFAFAQLNQLSEQETLACFGQYYRQDVLEHPDNNDHQNIRHFIKYGWSGIQFDTFPLTAKA</sequence>
<dbReference type="Gene3D" id="3.20.160.10">
    <property type="entry name" value="vpa0580 domain like"/>
    <property type="match status" value="1"/>
</dbReference>
<dbReference type="AlphaFoldDB" id="A0A2S7VJ60"/>
<evidence type="ECO:0000313" key="1">
    <source>
        <dbReference type="EMBL" id="PQJ62177.1"/>
    </source>
</evidence>
<proteinExistence type="predicted"/>
<evidence type="ECO:0000313" key="2">
    <source>
        <dbReference type="Proteomes" id="UP000238730"/>
    </source>
</evidence>
<dbReference type="RefSeq" id="WP_005365848.1">
    <property type="nucleotide sequence ID" value="NZ_JAKJTG010000022.1"/>
</dbReference>
<comment type="caution">
    <text evidence="1">The sequence shown here is derived from an EMBL/GenBank/DDBJ whole genome shotgun (WGS) entry which is preliminary data.</text>
</comment>